<feature type="domain" description="DUF4010" evidence="3">
    <location>
        <begin position="193"/>
        <end position="403"/>
    </location>
</feature>
<gene>
    <name evidence="4" type="ORF">A7A08_02257</name>
</gene>
<dbReference type="Pfam" id="PF13194">
    <property type="entry name" value="DUF4010"/>
    <property type="match status" value="1"/>
</dbReference>
<protein>
    <submittedName>
        <fullName evidence="4">MgtC family protein</fullName>
    </submittedName>
</protein>
<organism evidence="4 5">
    <name type="scientific">Methyloligella halotolerans</name>
    <dbReference type="NCBI Taxonomy" id="1177755"/>
    <lineage>
        <taxon>Bacteria</taxon>
        <taxon>Pseudomonadati</taxon>
        <taxon>Pseudomonadota</taxon>
        <taxon>Alphaproteobacteria</taxon>
        <taxon>Hyphomicrobiales</taxon>
        <taxon>Hyphomicrobiaceae</taxon>
        <taxon>Methyloligella</taxon>
    </lineage>
</organism>
<accession>A0A1E2RXT8</accession>
<feature type="transmembrane region" description="Helical" evidence="1">
    <location>
        <begin position="73"/>
        <end position="94"/>
    </location>
</feature>
<dbReference type="PANTHER" id="PTHR39084:SF1">
    <property type="entry name" value="DUF4010 DOMAIN-CONTAINING PROTEIN"/>
    <property type="match status" value="1"/>
</dbReference>
<name>A0A1E2RXT8_9HYPH</name>
<evidence type="ECO:0000313" key="5">
    <source>
        <dbReference type="Proteomes" id="UP000095087"/>
    </source>
</evidence>
<keyword evidence="1" id="KW-0812">Transmembrane</keyword>
<feature type="transmembrane region" description="Helical" evidence="1">
    <location>
        <begin position="12"/>
        <end position="30"/>
    </location>
</feature>
<feature type="transmembrane region" description="Helical" evidence="1">
    <location>
        <begin position="413"/>
        <end position="431"/>
    </location>
</feature>
<dbReference type="Proteomes" id="UP000095087">
    <property type="component" value="Unassembled WGS sequence"/>
</dbReference>
<feature type="transmembrane region" description="Helical" evidence="1">
    <location>
        <begin position="275"/>
        <end position="298"/>
    </location>
</feature>
<feature type="transmembrane region" description="Helical" evidence="1">
    <location>
        <begin position="155"/>
        <end position="174"/>
    </location>
</feature>
<dbReference type="STRING" id="1177755.A7A08_02257"/>
<evidence type="ECO:0000259" key="3">
    <source>
        <dbReference type="Pfam" id="PF13194"/>
    </source>
</evidence>
<dbReference type="InterPro" id="IPR025105">
    <property type="entry name" value="DUF4010"/>
</dbReference>
<dbReference type="InterPro" id="IPR049177">
    <property type="entry name" value="MgtC_SapB_SrpB_YhiD_N"/>
</dbReference>
<dbReference type="RefSeq" id="WP_083226677.1">
    <property type="nucleotide sequence ID" value="NZ_MASI01000005.1"/>
</dbReference>
<feature type="transmembrane region" description="Helical" evidence="1">
    <location>
        <begin position="247"/>
        <end position="269"/>
    </location>
</feature>
<evidence type="ECO:0000313" key="4">
    <source>
        <dbReference type="EMBL" id="ODA66960.1"/>
    </source>
</evidence>
<feature type="transmembrane region" description="Helical" evidence="1">
    <location>
        <begin position="186"/>
        <end position="205"/>
    </location>
</feature>
<dbReference type="OrthoDB" id="9813718at2"/>
<feature type="transmembrane region" description="Helical" evidence="1">
    <location>
        <begin position="42"/>
        <end position="67"/>
    </location>
</feature>
<evidence type="ECO:0000256" key="1">
    <source>
        <dbReference type="SAM" id="Phobius"/>
    </source>
</evidence>
<dbReference type="AlphaFoldDB" id="A0A1E2RXT8"/>
<feature type="transmembrane region" description="Helical" evidence="1">
    <location>
        <begin position="217"/>
        <end position="235"/>
    </location>
</feature>
<comment type="caution">
    <text evidence="4">The sequence shown here is derived from an EMBL/GenBank/DDBJ whole genome shotgun (WGS) entry which is preliminary data.</text>
</comment>
<dbReference type="EMBL" id="MASI01000005">
    <property type="protein sequence ID" value="ODA66960.1"/>
    <property type="molecule type" value="Genomic_DNA"/>
</dbReference>
<evidence type="ECO:0000259" key="2">
    <source>
        <dbReference type="Pfam" id="PF02308"/>
    </source>
</evidence>
<dbReference type="Pfam" id="PF02308">
    <property type="entry name" value="MgtC"/>
    <property type="match status" value="1"/>
</dbReference>
<feature type="transmembrane region" description="Helical" evidence="1">
    <location>
        <begin position="319"/>
        <end position="338"/>
    </location>
</feature>
<feature type="transmembrane region" description="Helical" evidence="1">
    <location>
        <begin position="106"/>
        <end position="135"/>
    </location>
</feature>
<feature type="domain" description="MgtC/SapB/SrpB/YhiD N-terminal" evidence="2">
    <location>
        <begin position="19"/>
        <end position="145"/>
    </location>
</feature>
<keyword evidence="1" id="KW-1133">Transmembrane helix</keyword>
<sequence>MPWEGMERPELLEAAINFAIAILLGALVGLEREKRKGAEDEGTDLIAGLRTFTLFSMLGALAGWVAVERDIPFLLPAGLLLVGAFVLVGYSITARASDDTGLTTEMATLIVFMLGAMVMLGFRELAVALGIVTATVLAYKRPLHGFVAKLGWDDVFAGLRLLIASFIALPLLPDRTVDPWGALNPYMLWLLVILIAGLSLVGYVATRLLGAGRGIPLTGITGGLVSSTAVTFSFAKEGAEYPKLTKLLACGILLSWVVMCVRILVEVAVVNRDLLIPLLMPLGAMAAISTGFAGYLYFREQARDHDGAKDRDLELKNPFSLWSAAKFAMIFAVVLLAVKIVQQEFSEQGLYVVAAIAGTTDVDAITLSMAEYAKSDGAVGTAVIAIVIGALSNTFVKAALVVGIAGLGLGRPILIAAGALTVAGLGAALFAPT</sequence>
<keyword evidence="1" id="KW-0472">Membrane</keyword>
<feature type="transmembrane region" description="Helical" evidence="1">
    <location>
        <begin position="382"/>
        <end position="407"/>
    </location>
</feature>
<keyword evidence="5" id="KW-1185">Reference proteome</keyword>
<dbReference type="PANTHER" id="PTHR39084">
    <property type="entry name" value="MEMBRANE PROTEIN-RELATED"/>
    <property type="match status" value="1"/>
</dbReference>
<proteinExistence type="predicted"/>
<dbReference type="PATRIC" id="fig|1177755.3.peg.2270"/>
<reference evidence="4 5" key="1">
    <citation type="submission" date="2016-07" db="EMBL/GenBank/DDBJ databases">
        <title>Draft genome sequence of Methyloligella halotolerans C2T (VKM B-2706T=CCUG 61687T=DSM 25045T), a halotolerant polyhydroxybutyrate accumulating methylotroph.</title>
        <authorList>
            <person name="Vasilenko O.V."/>
            <person name="Doronina N.V."/>
            <person name="Poroshina M.N."/>
            <person name="Tarlachkov S.V."/>
            <person name="Trotsenko Y.A."/>
        </authorList>
    </citation>
    <scope>NUCLEOTIDE SEQUENCE [LARGE SCALE GENOMIC DNA]</scope>
    <source>
        <strain evidence="4 5">VKM B-2706</strain>
    </source>
</reference>